<evidence type="ECO:0000256" key="1">
    <source>
        <dbReference type="SAM" id="MobiDB-lite"/>
    </source>
</evidence>
<reference evidence="2 3" key="1">
    <citation type="submission" date="2019-02" db="EMBL/GenBank/DDBJ databases">
        <title>Deep-cultivation of Planctomycetes and their phenomic and genomic characterization uncovers novel biology.</title>
        <authorList>
            <person name="Wiegand S."/>
            <person name="Jogler M."/>
            <person name="Boedeker C."/>
            <person name="Pinto D."/>
            <person name="Vollmers J."/>
            <person name="Rivas-Marin E."/>
            <person name="Kohn T."/>
            <person name="Peeters S.H."/>
            <person name="Heuer A."/>
            <person name="Rast P."/>
            <person name="Oberbeckmann S."/>
            <person name="Bunk B."/>
            <person name="Jeske O."/>
            <person name="Meyerdierks A."/>
            <person name="Storesund J.E."/>
            <person name="Kallscheuer N."/>
            <person name="Luecker S."/>
            <person name="Lage O.M."/>
            <person name="Pohl T."/>
            <person name="Merkel B.J."/>
            <person name="Hornburger P."/>
            <person name="Mueller R.-W."/>
            <person name="Bruemmer F."/>
            <person name="Labrenz M."/>
            <person name="Spormann A.M."/>
            <person name="Op den Camp H."/>
            <person name="Overmann J."/>
            <person name="Amann R."/>
            <person name="Jetten M.S.M."/>
            <person name="Mascher T."/>
            <person name="Medema M.H."/>
            <person name="Devos D.P."/>
            <person name="Kaster A.-K."/>
            <person name="Ovreas L."/>
            <person name="Rohde M."/>
            <person name="Galperin M.Y."/>
            <person name="Jogler C."/>
        </authorList>
    </citation>
    <scope>NUCLEOTIDE SEQUENCE [LARGE SCALE GENOMIC DNA]</scope>
    <source>
        <strain evidence="2 3">ETA_A8</strain>
    </source>
</reference>
<feature type="region of interest" description="Disordered" evidence="1">
    <location>
        <begin position="1"/>
        <end position="20"/>
    </location>
</feature>
<dbReference type="EMBL" id="CP036274">
    <property type="protein sequence ID" value="QDU31879.1"/>
    <property type="molecule type" value="Genomic_DNA"/>
</dbReference>
<protein>
    <submittedName>
        <fullName evidence="2">Terminase-like family protein</fullName>
    </submittedName>
</protein>
<dbReference type="KEGG" id="aagg:ETAA8_70410"/>
<sequence length="509" mass="56827">MRCNRESFAGRTQVSQPDTIGAPARVTEVVADPAAAAESVHSSQWIPHEPWPKQREFLNLACLEALYGGAAGGGKSEALLMAALEYVHVPGYAALILRRDTQRLNLAGGLIPRSHEWLAGKGATWNGAQKRWSFPTGAGPATLTFGYLRDRHDKYRYGSSEFQFIAFDELTEFPEEDYLFLFSRLRRTKGISAPLRVRSASNPGNIGHLWVRSRFISPAALQAARQPAPSDASTTFWQQGIAYVPARIGDNPALDEQEYRQSLLHLPPLARERLMNGDWTIQAQGLLKADWLRYFSAAETDQANETLNLHSPQRIVVGSVAASDCRRFVTVDPAGTSADRARERQGREASWTVAQVWDQPRGGLAPVLMLRYQARERVGFDGLCRLLRDIHRVWRPRELWIENEKLGQAAVDVLGKELPLRCIATQSRDKVARAAVLIDKLERGEIFLPQHEVTWRPQLESEWLAWTGDPYEPADQIDAAAYAAIVSARHQPGPVQFSTLVMPAAGLKW</sequence>
<dbReference type="InterPro" id="IPR027417">
    <property type="entry name" value="P-loop_NTPase"/>
</dbReference>
<dbReference type="Gene3D" id="3.40.50.300">
    <property type="entry name" value="P-loop containing nucleotide triphosphate hydrolases"/>
    <property type="match status" value="1"/>
</dbReference>
<evidence type="ECO:0000313" key="3">
    <source>
        <dbReference type="Proteomes" id="UP000315017"/>
    </source>
</evidence>
<evidence type="ECO:0000313" key="2">
    <source>
        <dbReference type="EMBL" id="QDU31879.1"/>
    </source>
</evidence>
<dbReference type="OrthoDB" id="257361at2"/>
<accession>A0A517YNU5</accession>
<name>A0A517YNU5_9BACT</name>
<keyword evidence="3" id="KW-1185">Reference proteome</keyword>
<dbReference type="Pfam" id="PF03237">
    <property type="entry name" value="Terminase_6N"/>
    <property type="match status" value="1"/>
</dbReference>
<organism evidence="2 3">
    <name type="scientific">Anatilimnocola aggregata</name>
    <dbReference type="NCBI Taxonomy" id="2528021"/>
    <lineage>
        <taxon>Bacteria</taxon>
        <taxon>Pseudomonadati</taxon>
        <taxon>Planctomycetota</taxon>
        <taxon>Planctomycetia</taxon>
        <taxon>Pirellulales</taxon>
        <taxon>Pirellulaceae</taxon>
        <taxon>Anatilimnocola</taxon>
    </lineage>
</organism>
<dbReference type="Proteomes" id="UP000315017">
    <property type="component" value="Chromosome"/>
</dbReference>
<gene>
    <name evidence="2" type="ORF">ETAA8_70410</name>
</gene>
<dbReference type="AlphaFoldDB" id="A0A517YNU5"/>
<proteinExistence type="predicted"/>
<dbReference type="Gene3D" id="3.30.420.240">
    <property type="match status" value="1"/>
</dbReference>